<dbReference type="RefSeq" id="WP_188229833.1">
    <property type="nucleotide sequence ID" value="NZ_JACVXB010000003.1"/>
</dbReference>
<dbReference type="GO" id="GO:0016491">
    <property type="term" value="F:oxidoreductase activity"/>
    <property type="evidence" value="ECO:0007669"/>
    <property type="project" value="InterPro"/>
</dbReference>
<comment type="caution">
    <text evidence="2">The sequence shown here is derived from an EMBL/GenBank/DDBJ whole genome shotgun (WGS) entry which is preliminary data.</text>
</comment>
<dbReference type="AlphaFoldDB" id="A0A8J6Q6Q1"/>
<protein>
    <submittedName>
        <fullName evidence="2">Redoxin family protein</fullName>
    </submittedName>
</protein>
<dbReference type="SUPFAM" id="SSF52833">
    <property type="entry name" value="Thioredoxin-like"/>
    <property type="match status" value="1"/>
</dbReference>
<dbReference type="PANTHER" id="PTHR42852">
    <property type="entry name" value="THIOL:DISULFIDE INTERCHANGE PROTEIN DSBE"/>
    <property type="match status" value="1"/>
</dbReference>
<name>A0A8J6Q6Q1_9FLAO</name>
<proteinExistence type="predicted"/>
<dbReference type="Proteomes" id="UP000600588">
    <property type="component" value="Unassembled WGS sequence"/>
</dbReference>
<dbReference type="Pfam" id="PF08534">
    <property type="entry name" value="Redoxin"/>
    <property type="match status" value="1"/>
</dbReference>
<dbReference type="CDD" id="cd02966">
    <property type="entry name" value="TlpA_like_family"/>
    <property type="match status" value="1"/>
</dbReference>
<dbReference type="PANTHER" id="PTHR42852:SF17">
    <property type="entry name" value="THIOREDOXIN-LIKE PROTEIN HI_1115"/>
    <property type="match status" value="1"/>
</dbReference>
<evidence type="ECO:0000313" key="3">
    <source>
        <dbReference type="Proteomes" id="UP000600588"/>
    </source>
</evidence>
<keyword evidence="3" id="KW-1185">Reference proteome</keyword>
<evidence type="ECO:0000313" key="2">
    <source>
        <dbReference type="EMBL" id="MBD0832038.1"/>
    </source>
</evidence>
<organism evidence="2 3">
    <name type="scientific">Aestuariibaculum sediminum</name>
    <dbReference type="NCBI Taxonomy" id="2770637"/>
    <lineage>
        <taxon>Bacteria</taxon>
        <taxon>Pseudomonadati</taxon>
        <taxon>Bacteroidota</taxon>
        <taxon>Flavobacteriia</taxon>
        <taxon>Flavobacteriales</taxon>
        <taxon>Flavobacteriaceae</taxon>
    </lineage>
</organism>
<dbReference type="InterPro" id="IPR050553">
    <property type="entry name" value="Thioredoxin_ResA/DsbE_sf"/>
</dbReference>
<evidence type="ECO:0000259" key="1">
    <source>
        <dbReference type="PROSITE" id="PS51352"/>
    </source>
</evidence>
<reference evidence="2 3" key="1">
    <citation type="submission" date="2020-09" db="EMBL/GenBank/DDBJ databases">
        <title>TT11 complete genome.</title>
        <authorList>
            <person name="Wu Z."/>
        </authorList>
    </citation>
    <scope>NUCLEOTIDE SEQUENCE [LARGE SCALE GENOMIC DNA]</scope>
    <source>
        <strain evidence="2 3">TT11</strain>
    </source>
</reference>
<dbReference type="PROSITE" id="PS51352">
    <property type="entry name" value="THIOREDOXIN_2"/>
    <property type="match status" value="1"/>
</dbReference>
<dbReference type="InterPro" id="IPR036249">
    <property type="entry name" value="Thioredoxin-like_sf"/>
</dbReference>
<dbReference type="EMBL" id="JACVXB010000003">
    <property type="protein sequence ID" value="MBD0832038.1"/>
    <property type="molecule type" value="Genomic_DNA"/>
</dbReference>
<sequence>MFQKLSRRQIGNVLFWGLIILVIIPQTRKPIQVFLQSGIALFSPSLENETDIKTIPHYNWKLVGENKQVYDFVSAKGKVVLINFWATWCPPCIAEMPSMQKLYDDYKNQIEFLFVTGDNFEKVSKFLLTHQYNFKVYRPVKDYPAYFNIRSIPRTFLLDKSGRIIIDENRTANWNSDKVRTTIDNLLKETSNE</sequence>
<gene>
    <name evidence="2" type="ORF">ICJ83_07835</name>
</gene>
<accession>A0A8J6Q6Q1</accession>
<dbReference type="InterPro" id="IPR013740">
    <property type="entry name" value="Redoxin"/>
</dbReference>
<dbReference type="InterPro" id="IPR013766">
    <property type="entry name" value="Thioredoxin_domain"/>
</dbReference>
<dbReference type="Gene3D" id="3.40.30.10">
    <property type="entry name" value="Glutaredoxin"/>
    <property type="match status" value="1"/>
</dbReference>
<feature type="domain" description="Thioredoxin" evidence="1">
    <location>
        <begin position="35"/>
        <end position="188"/>
    </location>
</feature>